<proteinExistence type="predicted"/>
<feature type="signal peptide" evidence="9">
    <location>
        <begin position="1"/>
        <end position="17"/>
    </location>
</feature>
<feature type="transmembrane region" description="Helical" evidence="8">
    <location>
        <begin position="867"/>
        <end position="887"/>
    </location>
</feature>
<keyword evidence="6 8" id="KW-0472">Membrane</keyword>
<evidence type="ECO:0000256" key="2">
    <source>
        <dbReference type="ARBA" id="ARBA00004442"/>
    </source>
</evidence>
<dbReference type="InterPro" id="IPR003368">
    <property type="entry name" value="POMP_repeat"/>
</dbReference>
<evidence type="ECO:0000313" key="11">
    <source>
        <dbReference type="RefSeq" id="XP_065656311.1"/>
    </source>
</evidence>
<evidence type="ECO:0000313" key="10">
    <source>
        <dbReference type="Proteomes" id="UP001652625"/>
    </source>
</evidence>
<sequence>MHIYMLVIFLVFNRSWALYCNNRQNYVLINYDVPTFGFQDDLLSLDTVAVSSLDYFNSSKYYNSFPKENLQMNDNCKIVNDTFRICSSLETAFGKLILSSTCYAISQNIQLKTNISIVGVTGFTLLGLNNARLECNSSVGIHVINSSDITFSSVYLNGCGKKFLIKSHLIENHYPLISAAICFENVNNFFFDGVTTESSLGYSLIMLNPGSGNFSGCDFSFSKAVQLDLFGGSGVCQYAGGLYIDYYENSKVDYNEKILFQYTYVRENKNNKSNCNMSLGYDTPILNGGGISLFLRHNIRYKMIMFISYTQVQDNEGTSSGGGLYILLEKNSQNNIVQFHQTFIVRNKANKSGGGIQITNMGINNSLLIDDNSNIDLNVAQNGGGLCVNLTSCSINSTITLNKANIQSNKANSTGGGVFIEDAGKNNTVIINQSYIYQNKADQNSGGIHVSSLKKSESNSLYLINSKVYSNQANIGSGMMIYSALFKFENVDIYNCTNKGIQFISQGSIYAVNSILIFYGKNIIKENNFSAVILYFSKIIINGTLIFYKNTGQNGGALALFGQSQIFLKNHSKLSFKENNALKSGGAIYVLVPGPRFRPWLPSPNRKYCFFQMDKTSSVLVNFEKNTANDLKGHDIFISALNTCRSNFEENASSIITLWKGFNFKNNYENSIVTDAVNITVQIQQIKQPGKKSKITVQLWDERQQYVDELVTIKGFGNDVRKFKVNNSVVEVAFYGEANTKVSIIIIAGSISKKVDIALPNCECGYLYNKTNKRCTCSNSTPYDVCTDDFIKFQPNKWIRNKIYPCPINLCRVSSANNSEDDYWFNETNQCISGRDSSSVLCSDCLPNYSVLLYNSSCIKCSGNKNIVFVLVITLGVVSCYNLIIIIANYNSFAWYLIPTVYFYASISQICTAMVNIPPWIVLMTNIVSLLGMNITFDLIPQTFGCIELMNDLNKVLLRVAVLVIWLLSFVIIATLTHYRFHLNKDVIKRSLAIISFIFYCIIIEVSIQLMLYIDIDGEERRLFIAPSQHYFKGPHKWILIFAVVFFVICLMFLVLTFIFSIFYKDEDKINNTIRYYNFLKLKLFITYYIKLFITYFAEGSEKNKRWICCFYFFAKLLMTALIGLGACADVPLLEMWKAVTCLVLLWFLLMVKPYEKIEENIFHILCFTSLSMIASINNSIQFEFSIYNNSTGIFVHYIYLVLAVLPLIFCAYEAIPYCRVRQNNGENNNKCHIPPIADSTELLSSFKS</sequence>
<keyword evidence="8" id="KW-0812">Transmembrane</keyword>
<evidence type="ECO:0000256" key="7">
    <source>
        <dbReference type="ARBA" id="ARBA00023237"/>
    </source>
</evidence>
<dbReference type="NCBIfam" id="TIGR01376">
    <property type="entry name" value="POMP_repeat"/>
    <property type="match status" value="1"/>
</dbReference>
<feature type="transmembrane region" description="Helical" evidence="8">
    <location>
        <begin position="1133"/>
        <end position="1150"/>
    </location>
</feature>
<keyword evidence="4" id="KW-0964">Secreted</keyword>
<protein>
    <submittedName>
        <fullName evidence="11 12">Uncharacterized protein LOC136081890</fullName>
    </submittedName>
</protein>
<feature type="transmembrane region" description="Helical" evidence="8">
    <location>
        <begin position="1109"/>
        <end position="1127"/>
    </location>
</feature>
<keyword evidence="10" id="KW-1185">Reference proteome</keyword>
<keyword evidence="5 9" id="KW-0732">Signal</keyword>
<feature type="transmembrane region" description="Helical" evidence="8">
    <location>
        <begin position="1038"/>
        <end position="1064"/>
    </location>
</feature>
<accession>A0ABM4C424</accession>
<evidence type="ECO:0000256" key="1">
    <source>
        <dbReference type="ARBA" id="ARBA00004196"/>
    </source>
</evidence>
<gene>
    <name evidence="11 12" type="primary">LOC136081890</name>
</gene>
<comment type="subcellular location">
    <subcellularLocation>
        <location evidence="1">Cell envelope</location>
    </subcellularLocation>
    <subcellularLocation>
        <location evidence="2">Cell outer membrane</location>
    </subcellularLocation>
    <subcellularLocation>
        <location evidence="3">Secreted</location>
    </subcellularLocation>
</comment>
<organism evidence="10 12">
    <name type="scientific">Hydra vulgaris</name>
    <name type="common">Hydra</name>
    <name type="synonym">Hydra attenuata</name>
    <dbReference type="NCBI Taxonomy" id="6087"/>
    <lineage>
        <taxon>Eukaryota</taxon>
        <taxon>Metazoa</taxon>
        <taxon>Cnidaria</taxon>
        <taxon>Hydrozoa</taxon>
        <taxon>Hydroidolina</taxon>
        <taxon>Anthoathecata</taxon>
        <taxon>Aplanulata</taxon>
        <taxon>Hydridae</taxon>
        <taxon>Hydra</taxon>
    </lineage>
</organism>
<dbReference type="RefSeq" id="XP_065656311.1">
    <property type="nucleotide sequence ID" value="XM_065800239.1"/>
</dbReference>
<evidence type="ECO:0000256" key="3">
    <source>
        <dbReference type="ARBA" id="ARBA00004613"/>
    </source>
</evidence>
<keyword evidence="8" id="KW-1133">Transmembrane helix</keyword>
<feature type="chain" id="PRO_5045025898" evidence="9">
    <location>
        <begin position="18"/>
        <end position="1249"/>
    </location>
</feature>
<evidence type="ECO:0000256" key="8">
    <source>
        <dbReference type="SAM" id="Phobius"/>
    </source>
</evidence>
<evidence type="ECO:0000256" key="4">
    <source>
        <dbReference type="ARBA" id="ARBA00022525"/>
    </source>
</evidence>
<reference evidence="11 12" key="1">
    <citation type="submission" date="2025-05" db="UniProtKB">
        <authorList>
            <consortium name="RefSeq"/>
        </authorList>
    </citation>
    <scope>IDENTIFICATION</scope>
</reference>
<keyword evidence="7" id="KW-0998">Cell outer membrane</keyword>
<dbReference type="InterPro" id="IPR012332">
    <property type="entry name" value="Autotransporter_pectin_lyase_C"/>
</dbReference>
<evidence type="ECO:0000256" key="5">
    <source>
        <dbReference type="ARBA" id="ARBA00022729"/>
    </source>
</evidence>
<dbReference type="GeneID" id="136081890"/>
<feature type="transmembrane region" description="Helical" evidence="8">
    <location>
        <begin position="894"/>
        <end position="915"/>
    </location>
</feature>
<evidence type="ECO:0000256" key="9">
    <source>
        <dbReference type="SAM" id="SignalP"/>
    </source>
</evidence>
<dbReference type="Proteomes" id="UP001652625">
    <property type="component" value="Chromosome 06"/>
</dbReference>
<feature type="transmembrane region" description="Helical" evidence="8">
    <location>
        <begin position="1193"/>
        <end position="1213"/>
    </location>
</feature>
<feature type="transmembrane region" description="Helical" evidence="8">
    <location>
        <begin position="991"/>
        <end position="1014"/>
    </location>
</feature>
<feature type="transmembrane region" description="Helical" evidence="8">
    <location>
        <begin position="1076"/>
        <end position="1097"/>
    </location>
</feature>
<dbReference type="RefSeq" id="XP_065656312.1">
    <property type="nucleotide sequence ID" value="XM_065800240.1"/>
</dbReference>
<feature type="transmembrane region" description="Helical" evidence="8">
    <location>
        <begin position="1162"/>
        <end position="1181"/>
    </location>
</feature>
<feature type="transmembrane region" description="Helical" evidence="8">
    <location>
        <begin position="956"/>
        <end position="979"/>
    </location>
</feature>
<name>A0ABM4C424_HYDVU</name>
<dbReference type="Gene3D" id="2.160.20.20">
    <property type="match status" value="1"/>
</dbReference>
<evidence type="ECO:0000256" key="6">
    <source>
        <dbReference type="ARBA" id="ARBA00023136"/>
    </source>
</evidence>
<evidence type="ECO:0000313" key="12">
    <source>
        <dbReference type="RefSeq" id="XP_065656312.1"/>
    </source>
</evidence>